<evidence type="ECO:0000313" key="2">
    <source>
        <dbReference type="Proteomes" id="UP001057402"/>
    </source>
</evidence>
<organism evidence="1 2">
    <name type="scientific">Melastoma candidum</name>
    <dbReference type="NCBI Taxonomy" id="119954"/>
    <lineage>
        <taxon>Eukaryota</taxon>
        <taxon>Viridiplantae</taxon>
        <taxon>Streptophyta</taxon>
        <taxon>Embryophyta</taxon>
        <taxon>Tracheophyta</taxon>
        <taxon>Spermatophyta</taxon>
        <taxon>Magnoliopsida</taxon>
        <taxon>eudicotyledons</taxon>
        <taxon>Gunneridae</taxon>
        <taxon>Pentapetalae</taxon>
        <taxon>rosids</taxon>
        <taxon>malvids</taxon>
        <taxon>Myrtales</taxon>
        <taxon>Melastomataceae</taxon>
        <taxon>Melastomatoideae</taxon>
        <taxon>Melastomateae</taxon>
        <taxon>Melastoma</taxon>
    </lineage>
</organism>
<comment type="caution">
    <text evidence="1">The sequence shown here is derived from an EMBL/GenBank/DDBJ whole genome shotgun (WGS) entry which is preliminary data.</text>
</comment>
<evidence type="ECO:0000313" key="1">
    <source>
        <dbReference type="EMBL" id="KAI4375172.1"/>
    </source>
</evidence>
<sequence>MLVNLPRSRNVQSRFSQQELPAFKPILTPGWVINAFIRIGVVFIPFGVASLFASQQVVEILDRYDLVSIPSSVSENPVNYIQDSQYEQDLRTKFGCSKANESSHLCLLPADQFLSEPSEVR</sequence>
<name>A0ACB9RGU7_9MYRT</name>
<reference evidence="2" key="1">
    <citation type="journal article" date="2023" name="Front. Plant Sci.">
        <title>Chromosomal-level genome assembly of Melastoma candidum provides insights into trichome evolution.</title>
        <authorList>
            <person name="Zhong Y."/>
            <person name="Wu W."/>
            <person name="Sun C."/>
            <person name="Zou P."/>
            <person name="Liu Y."/>
            <person name="Dai S."/>
            <person name="Zhou R."/>
        </authorList>
    </citation>
    <scope>NUCLEOTIDE SEQUENCE [LARGE SCALE GENOMIC DNA]</scope>
</reference>
<keyword evidence="2" id="KW-1185">Reference proteome</keyword>
<gene>
    <name evidence="1" type="ORF">MLD38_013076</name>
</gene>
<proteinExistence type="predicted"/>
<dbReference type="Proteomes" id="UP001057402">
    <property type="component" value="Chromosome 4"/>
</dbReference>
<dbReference type="EMBL" id="CM042883">
    <property type="protein sequence ID" value="KAI4375172.1"/>
    <property type="molecule type" value="Genomic_DNA"/>
</dbReference>
<accession>A0ACB9RGU7</accession>
<protein>
    <submittedName>
        <fullName evidence="1">Uncharacterized protein</fullName>
    </submittedName>
</protein>